<organism evidence="2">
    <name type="scientific">marine sediment metagenome</name>
    <dbReference type="NCBI Taxonomy" id="412755"/>
    <lineage>
        <taxon>unclassified sequences</taxon>
        <taxon>metagenomes</taxon>
        <taxon>ecological metagenomes</taxon>
    </lineage>
</organism>
<dbReference type="EMBL" id="LAZR01018640">
    <property type="protein sequence ID" value="KKL95587.1"/>
    <property type="molecule type" value="Genomic_DNA"/>
</dbReference>
<accession>A0A0F9J8X8</accession>
<feature type="compositionally biased region" description="Polar residues" evidence="1">
    <location>
        <begin position="1"/>
        <end position="18"/>
    </location>
</feature>
<comment type="caution">
    <text evidence="2">The sequence shown here is derived from an EMBL/GenBank/DDBJ whole genome shotgun (WGS) entry which is preliminary data.</text>
</comment>
<protein>
    <submittedName>
        <fullName evidence="2">Uncharacterized protein</fullName>
    </submittedName>
</protein>
<gene>
    <name evidence="2" type="ORF">LCGC14_1853130</name>
</gene>
<dbReference type="AlphaFoldDB" id="A0A0F9J8X8"/>
<reference evidence="2" key="1">
    <citation type="journal article" date="2015" name="Nature">
        <title>Complex archaea that bridge the gap between prokaryotes and eukaryotes.</title>
        <authorList>
            <person name="Spang A."/>
            <person name="Saw J.H."/>
            <person name="Jorgensen S.L."/>
            <person name="Zaremba-Niedzwiedzka K."/>
            <person name="Martijn J."/>
            <person name="Lind A.E."/>
            <person name="van Eijk R."/>
            <person name="Schleper C."/>
            <person name="Guy L."/>
            <person name="Ettema T.J."/>
        </authorList>
    </citation>
    <scope>NUCLEOTIDE SEQUENCE</scope>
</reference>
<evidence type="ECO:0000313" key="2">
    <source>
        <dbReference type="EMBL" id="KKL95587.1"/>
    </source>
</evidence>
<sequence length="74" mass="8259">MSKQTKTEATMMANTQRPDSLPGHKCQGAKIGFEVKCECGFTTGTWCGKDARKNAYGEWRSHIREHQARGKDNG</sequence>
<proteinExistence type="predicted"/>
<feature type="region of interest" description="Disordered" evidence="1">
    <location>
        <begin position="1"/>
        <end position="23"/>
    </location>
</feature>
<evidence type="ECO:0000256" key="1">
    <source>
        <dbReference type="SAM" id="MobiDB-lite"/>
    </source>
</evidence>
<name>A0A0F9J8X8_9ZZZZ</name>